<accession>A0A8X6G3T0</accession>
<protein>
    <submittedName>
        <fullName evidence="1">Uncharacterized protein</fullName>
    </submittedName>
</protein>
<gene>
    <name evidence="1" type="ORF">TNCT_579711</name>
</gene>
<comment type="caution">
    <text evidence="1">The sequence shown here is derived from an EMBL/GenBank/DDBJ whole genome shotgun (WGS) entry which is preliminary data.</text>
</comment>
<reference evidence="1" key="1">
    <citation type="submission" date="2020-07" db="EMBL/GenBank/DDBJ databases">
        <title>Multicomponent nature underlies the extraordinary mechanical properties of spider dragline silk.</title>
        <authorList>
            <person name="Kono N."/>
            <person name="Nakamura H."/>
            <person name="Mori M."/>
            <person name="Yoshida Y."/>
            <person name="Ohtoshi R."/>
            <person name="Malay A.D."/>
            <person name="Moran D.A.P."/>
            <person name="Tomita M."/>
            <person name="Numata K."/>
            <person name="Arakawa K."/>
        </authorList>
    </citation>
    <scope>NUCLEOTIDE SEQUENCE</scope>
</reference>
<proteinExistence type="predicted"/>
<dbReference type="EMBL" id="BMAO01014617">
    <property type="protein sequence ID" value="GFQ96070.1"/>
    <property type="molecule type" value="Genomic_DNA"/>
</dbReference>
<evidence type="ECO:0000313" key="1">
    <source>
        <dbReference type="EMBL" id="GFQ96070.1"/>
    </source>
</evidence>
<evidence type="ECO:0000313" key="2">
    <source>
        <dbReference type="Proteomes" id="UP000887116"/>
    </source>
</evidence>
<name>A0A8X6G3T0_TRICU</name>
<organism evidence="1 2">
    <name type="scientific">Trichonephila clavata</name>
    <name type="common">Joro spider</name>
    <name type="synonym">Nephila clavata</name>
    <dbReference type="NCBI Taxonomy" id="2740835"/>
    <lineage>
        <taxon>Eukaryota</taxon>
        <taxon>Metazoa</taxon>
        <taxon>Ecdysozoa</taxon>
        <taxon>Arthropoda</taxon>
        <taxon>Chelicerata</taxon>
        <taxon>Arachnida</taxon>
        <taxon>Araneae</taxon>
        <taxon>Araneomorphae</taxon>
        <taxon>Entelegynae</taxon>
        <taxon>Araneoidea</taxon>
        <taxon>Nephilidae</taxon>
        <taxon>Trichonephila</taxon>
    </lineage>
</organism>
<dbReference type="Proteomes" id="UP000887116">
    <property type="component" value="Unassembled WGS sequence"/>
</dbReference>
<dbReference type="AlphaFoldDB" id="A0A8X6G3T0"/>
<sequence>MTSSLRNKDNLAEVLHVSSKRLLILSPDAQELGRRSDLSFSDIIYDRRRDIPDDSDLESRNSRSHYSSYFSRTLARNSMPDSCQLDS</sequence>
<keyword evidence="2" id="KW-1185">Reference proteome</keyword>